<dbReference type="InterPro" id="IPR006102">
    <property type="entry name" value="Ig-like_GH2"/>
</dbReference>
<dbReference type="Gene3D" id="3.20.20.80">
    <property type="entry name" value="Glycosidases"/>
    <property type="match status" value="1"/>
</dbReference>
<name>A0AAW3JNY1_9FIRM</name>
<gene>
    <name evidence="7" type="ORF">APZ18_07685</name>
</gene>
<dbReference type="InterPro" id="IPR008979">
    <property type="entry name" value="Galactose-bd-like_sf"/>
</dbReference>
<dbReference type="SUPFAM" id="SSF49785">
    <property type="entry name" value="Galactose-binding domain-like"/>
    <property type="match status" value="1"/>
</dbReference>
<dbReference type="AlphaFoldDB" id="A0AAW3JNY1"/>
<dbReference type="Pfam" id="PF22666">
    <property type="entry name" value="Glyco_hydro_2_N2"/>
    <property type="match status" value="1"/>
</dbReference>
<organism evidence="7 8">
    <name type="scientific">Butyribacter intestini</name>
    <dbReference type="NCBI Taxonomy" id="1703332"/>
    <lineage>
        <taxon>Bacteria</taxon>
        <taxon>Bacillati</taxon>
        <taxon>Bacillota</taxon>
        <taxon>Clostridia</taxon>
        <taxon>Lachnospirales</taxon>
        <taxon>Lachnospiraceae</taxon>
        <taxon>Butyribacter</taxon>
    </lineage>
</organism>
<protein>
    <recommendedName>
        <fullName evidence="9">Beta-galactosidase</fullName>
    </recommendedName>
</protein>
<evidence type="ECO:0000256" key="3">
    <source>
        <dbReference type="ARBA" id="ARBA00023295"/>
    </source>
</evidence>
<dbReference type="Proteomes" id="UP000050833">
    <property type="component" value="Unassembled WGS sequence"/>
</dbReference>
<dbReference type="PANTHER" id="PTHR42732">
    <property type="entry name" value="BETA-GALACTOSIDASE"/>
    <property type="match status" value="1"/>
</dbReference>
<evidence type="ECO:0008006" key="9">
    <source>
        <dbReference type="Google" id="ProtNLM"/>
    </source>
</evidence>
<evidence type="ECO:0000259" key="4">
    <source>
        <dbReference type="Pfam" id="PF00703"/>
    </source>
</evidence>
<comment type="caution">
    <text evidence="7">The sequence shown here is derived from an EMBL/GenBank/DDBJ whole genome shotgun (WGS) entry which is preliminary data.</text>
</comment>
<dbReference type="RefSeq" id="WP_055943497.1">
    <property type="nucleotide sequence ID" value="NZ_LLKB01000005.1"/>
</dbReference>
<proteinExistence type="inferred from homology"/>
<comment type="similarity">
    <text evidence="1">Belongs to the glycosyl hydrolase 2 family.</text>
</comment>
<keyword evidence="2" id="KW-0378">Hydrolase</keyword>
<dbReference type="InterPro" id="IPR051913">
    <property type="entry name" value="GH2_Domain-Containing"/>
</dbReference>
<dbReference type="Gene3D" id="2.60.40.10">
    <property type="entry name" value="Immunoglobulins"/>
    <property type="match status" value="1"/>
</dbReference>
<evidence type="ECO:0000256" key="2">
    <source>
        <dbReference type="ARBA" id="ARBA00022801"/>
    </source>
</evidence>
<evidence type="ECO:0000313" key="8">
    <source>
        <dbReference type="Proteomes" id="UP000050833"/>
    </source>
</evidence>
<reference evidence="7 8" key="1">
    <citation type="submission" date="2015-10" db="EMBL/GenBank/DDBJ databases">
        <title>Butyribacter intestini gen. nov., sp. nov., a butyric acid-producing bacterium of the family Lachnospiraceae isolated from the human faeces.</title>
        <authorList>
            <person name="Zou Y."/>
            <person name="Xue W."/>
            <person name="Luo G."/>
            <person name="Lv M."/>
        </authorList>
    </citation>
    <scope>NUCLEOTIDE SEQUENCE [LARGE SCALE GENOMIC DNA]</scope>
    <source>
        <strain evidence="7 8">TF01-11</strain>
    </source>
</reference>
<keyword evidence="3" id="KW-0326">Glycosidase</keyword>
<dbReference type="InterPro" id="IPR017853">
    <property type="entry name" value="GH"/>
</dbReference>
<evidence type="ECO:0000259" key="5">
    <source>
        <dbReference type="Pfam" id="PF02836"/>
    </source>
</evidence>
<dbReference type="GO" id="GO:0004553">
    <property type="term" value="F:hydrolase activity, hydrolyzing O-glycosyl compounds"/>
    <property type="evidence" value="ECO:0007669"/>
    <property type="project" value="InterPro"/>
</dbReference>
<dbReference type="InterPro" id="IPR023230">
    <property type="entry name" value="Glyco_hydro_2_CS"/>
</dbReference>
<dbReference type="SUPFAM" id="SSF51445">
    <property type="entry name" value="(Trans)glycosidases"/>
    <property type="match status" value="1"/>
</dbReference>
<dbReference type="PANTHER" id="PTHR42732:SF1">
    <property type="entry name" value="BETA-MANNOSIDASE"/>
    <property type="match status" value="1"/>
</dbReference>
<dbReference type="PRINTS" id="PR00132">
    <property type="entry name" value="GLHYDRLASE2"/>
</dbReference>
<dbReference type="Pfam" id="PF02836">
    <property type="entry name" value="Glyco_hydro_2_C"/>
    <property type="match status" value="1"/>
</dbReference>
<feature type="domain" description="Glycoside hydrolase family 2 catalytic" evidence="5">
    <location>
        <begin position="290"/>
        <end position="581"/>
    </location>
</feature>
<dbReference type="EMBL" id="LLKB01000005">
    <property type="protein sequence ID" value="KQC84617.1"/>
    <property type="molecule type" value="Genomic_DNA"/>
</dbReference>
<dbReference type="SUPFAM" id="SSF49303">
    <property type="entry name" value="beta-Galactosidase/glucuronidase domain"/>
    <property type="match status" value="1"/>
</dbReference>
<sequence length="585" mass="67891">MVRTFNTHNIRKQQELTGKYWDFSPCVGKYAGEHFKVATPCCWESHPKFAGYRGEGEYTTTFKTGGNIRLEFKGISHTAEVWLDGRKIAKHYNAYTIFDAVCTNLSYGEHTLTVRADNRFSEKSALHIPNDYMSYGGVSRPVVLEQISDVYIRNVHVTPYKADGKWKAKIEIYLENTKDNKYGDKDCFKINETENISKNNRYVPNGENDIKNSENRSVDVLVNVAGENLIIKNIDAEKNNIVKAEMEFDNINEWTQETPELYYIEVKLLRNEKAFDDLIDRFGFREIKASGKEILLNGEKIRIKGVCRHEDHPQFGCALPFAAIAADIELIKDMGANSIRTSHYPNDEIFLDICDEQGILVWEENHARGLSEENMRNPNFEPQAEKVIEEMIPAHYNHPSIYIWGILNECASDTEYGKECYKKQFDIIRELDTSRPCSFASCKFKTDICFELPDVVSYNIYPLWYHDTEPDEYLDDLYKWVQNETKGVGKPFMITEIGAGGLYGYRNNYDSKWTEEYQAEALRKQLTAVLGYKDCIGVYIWQFCDIRISDEWFGTRPRTMNNKGIVDEFRRKKLAYNVVKEIFNK</sequence>
<dbReference type="InterPro" id="IPR054593">
    <property type="entry name" value="Beta-mannosidase-like_N2"/>
</dbReference>
<dbReference type="Pfam" id="PF00703">
    <property type="entry name" value="Glyco_hydro_2"/>
    <property type="match status" value="1"/>
</dbReference>
<dbReference type="GO" id="GO:0005975">
    <property type="term" value="P:carbohydrate metabolic process"/>
    <property type="evidence" value="ECO:0007669"/>
    <property type="project" value="InterPro"/>
</dbReference>
<evidence type="ECO:0000313" key="7">
    <source>
        <dbReference type="EMBL" id="KQC84617.1"/>
    </source>
</evidence>
<dbReference type="Gene3D" id="2.60.120.260">
    <property type="entry name" value="Galactose-binding domain-like"/>
    <property type="match status" value="1"/>
</dbReference>
<feature type="domain" description="Beta-mannosidase-like galactose-binding" evidence="6">
    <location>
        <begin position="55"/>
        <end position="128"/>
    </location>
</feature>
<dbReference type="PROSITE" id="PS00719">
    <property type="entry name" value="GLYCOSYL_HYDROL_F2_1"/>
    <property type="match status" value="1"/>
</dbReference>
<accession>A0AAW3JNY1</accession>
<evidence type="ECO:0000259" key="6">
    <source>
        <dbReference type="Pfam" id="PF22666"/>
    </source>
</evidence>
<evidence type="ECO:0000256" key="1">
    <source>
        <dbReference type="ARBA" id="ARBA00007401"/>
    </source>
</evidence>
<dbReference type="InterPro" id="IPR036156">
    <property type="entry name" value="Beta-gal/glucu_dom_sf"/>
</dbReference>
<keyword evidence="8" id="KW-1185">Reference proteome</keyword>
<dbReference type="InterPro" id="IPR013783">
    <property type="entry name" value="Ig-like_fold"/>
</dbReference>
<dbReference type="InterPro" id="IPR006103">
    <property type="entry name" value="Glyco_hydro_2_cat"/>
</dbReference>
<dbReference type="InterPro" id="IPR006101">
    <property type="entry name" value="Glyco_hydro_2"/>
</dbReference>
<feature type="domain" description="Glycoside hydrolase family 2 immunoglobulin-like beta-sandwich" evidence="4">
    <location>
        <begin position="150"/>
        <end position="285"/>
    </location>
</feature>